<keyword evidence="3" id="KW-1185">Reference proteome</keyword>
<feature type="region of interest" description="Disordered" evidence="1">
    <location>
        <begin position="1"/>
        <end position="42"/>
    </location>
</feature>
<accession>A0AAE0RTY8</accession>
<feature type="compositionally biased region" description="Basic and acidic residues" evidence="1">
    <location>
        <begin position="11"/>
        <end position="24"/>
    </location>
</feature>
<dbReference type="AlphaFoldDB" id="A0AAE0RTY8"/>
<evidence type="ECO:0000313" key="3">
    <source>
        <dbReference type="Proteomes" id="UP001195483"/>
    </source>
</evidence>
<name>A0AAE0RTY8_9BIVA</name>
<sequence length="178" mass="20480">MKKKKSARTNEVGKRPKPFERNTSAREYNGNKSVRKYEGNKRAGVEKEYKCGREYEGNRVASVVVGIRPSSRDDDAAPCFGALSAPSRVAEESDPCVTIFVALAAESILTYQRKTEARLYNENMSARVLQTTMLDSVKKTTEREYMKETREDMKEQFLCRKYSNVPEEKQRLDYIKKI</sequence>
<reference evidence="2" key="3">
    <citation type="submission" date="2023-05" db="EMBL/GenBank/DDBJ databases">
        <authorList>
            <person name="Smith C.H."/>
        </authorList>
    </citation>
    <scope>NUCLEOTIDE SEQUENCE</scope>
    <source>
        <strain evidence="2">CHS0354</strain>
        <tissue evidence="2">Mantle</tissue>
    </source>
</reference>
<reference evidence="2" key="1">
    <citation type="journal article" date="2021" name="Genome Biol. Evol.">
        <title>A High-Quality Reference Genome for a Parasitic Bivalve with Doubly Uniparental Inheritance (Bivalvia: Unionida).</title>
        <authorList>
            <person name="Smith C.H."/>
        </authorList>
    </citation>
    <scope>NUCLEOTIDE SEQUENCE</scope>
    <source>
        <strain evidence="2">CHS0354</strain>
    </source>
</reference>
<dbReference type="EMBL" id="JAEAOA010002206">
    <property type="protein sequence ID" value="KAK3579607.1"/>
    <property type="molecule type" value="Genomic_DNA"/>
</dbReference>
<protein>
    <submittedName>
        <fullName evidence="2">Uncharacterized protein</fullName>
    </submittedName>
</protein>
<proteinExistence type="predicted"/>
<reference evidence="2" key="2">
    <citation type="journal article" date="2021" name="Genome Biol. Evol.">
        <title>Developing a high-quality reference genome for a parasitic bivalve with doubly uniparental inheritance (Bivalvia: Unionida).</title>
        <authorList>
            <person name="Smith C.H."/>
        </authorList>
    </citation>
    <scope>NUCLEOTIDE SEQUENCE</scope>
    <source>
        <strain evidence="2">CHS0354</strain>
        <tissue evidence="2">Mantle</tissue>
    </source>
</reference>
<evidence type="ECO:0000313" key="2">
    <source>
        <dbReference type="EMBL" id="KAK3579607.1"/>
    </source>
</evidence>
<dbReference type="Proteomes" id="UP001195483">
    <property type="component" value="Unassembled WGS sequence"/>
</dbReference>
<comment type="caution">
    <text evidence="2">The sequence shown here is derived from an EMBL/GenBank/DDBJ whole genome shotgun (WGS) entry which is preliminary data.</text>
</comment>
<organism evidence="2 3">
    <name type="scientific">Potamilus streckersoni</name>
    <dbReference type="NCBI Taxonomy" id="2493646"/>
    <lineage>
        <taxon>Eukaryota</taxon>
        <taxon>Metazoa</taxon>
        <taxon>Spiralia</taxon>
        <taxon>Lophotrochozoa</taxon>
        <taxon>Mollusca</taxon>
        <taxon>Bivalvia</taxon>
        <taxon>Autobranchia</taxon>
        <taxon>Heteroconchia</taxon>
        <taxon>Palaeoheterodonta</taxon>
        <taxon>Unionida</taxon>
        <taxon>Unionoidea</taxon>
        <taxon>Unionidae</taxon>
        <taxon>Ambleminae</taxon>
        <taxon>Lampsilini</taxon>
        <taxon>Potamilus</taxon>
    </lineage>
</organism>
<evidence type="ECO:0000256" key="1">
    <source>
        <dbReference type="SAM" id="MobiDB-lite"/>
    </source>
</evidence>
<gene>
    <name evidence="2" type="ORF">CHS0354_037751</name>
</gene>